<dbReference type="Pfam" id="PF02492">
    <property type="entry name" value="cobW"/>
    <property type="match status" value="1"/>
</dbReference>
<dbReference type="Gene3D" id="3.30.1220.10">
    <property type="entry name" value="CobW-like, C-terminal domain"/>
    <property type="match status" value="1"/>
</dbReference>
<reference evidence="3" key="1">
    <citation type="journal article" date="2019" name="Nat. Commun.">
        <title>Expansion of phycobilisome linker gene families in mesophilic red algae.</title>
        <authorList>
            <person name="Lee J."/>
            <person name="Kim D."/>
            <person name="Bhattacharya D."/>
            <person name="Yoon H.S."/>
        </authorList>
    </citation>
    <scope>NUCLEOTIDE SEQUENCE [LARGE SCALE GENOMIC DNA]</scope>
    <source>
        <strain evidence="3">CCMP 1328</strain>
    </source>
</reference>
<dbReference type="InterPro" id="IPR003495">
    <property type="entry name" value="CobW/HypB/UreG_nucleotide-bd"/>
</dbReference>
<name>A0A5J4Z1T5_PORPP</name>
<dbReference type="SUPFAM" id="SSF52540">
    <property type="entry name" value="P-loop containing nucleoside triphosphate hydrolases"/>
    <property type="match status" value="1"/>
</dbReference>
<dbReference type="InterPro" id="IPR027417">
    <property type="entry name" value="P-loop_NTPase"/>
</dbReference>
<dbReference type="Gene3D" id="3.40.50.300">
    <property type="entry name" value="P-loop containing nucleotide triphosphate hydrolases"/>
    <property type="match status" value="1"/>
</dbReference>
<dbReference type="OrthoDB" id="258627at2759"/>
<evidence type="ECO:0000259" key="1">
    <source>
        <dbReference type="Pfam" id="PF02492"/>
    </source>
</evidence>
<gene>
    <name evidence="2" type="ORF">FVE85_5396</name>
</gene>
<dbReference type="EMBL" id="VRMN01000001">
    <property type="protein sequence ID" value="KAA8497811.1"/>
    <property type="molecule type" value="Genomic_DNA"/>
</dbReference>
<evidence type="ECO:0000313" key="3">
    <source>
        <dbReference type="Proteomes" id="UP000324585"/>
    </source>
</evidence>
<dbReference type="CDD" id="cd03112">
    <property type="entry name" value="CobW-like"/>
    <property type="match status" value="1"/>
</dbReference>
<protein>
    <submittedName>
        <fullName evidence="2">COBW domain-containing protein 1</fullName>
    </submittedName>
</protein>
<dbReference type="GO" id="GO:0005737">
    <property type="term" value="C:cytoplasm"/>
    <property type="evidence" value="ECO:0007669"/>
    <property type="project" value="TreeGrafter"/>
</dbReference>
<organism evidence="2 3">
    <name type="scientific">Porphyridium purpureum</name>
    <name type="common">Red alga</name>
    <name type="synonym">Porphyridium cruentum</name>
    <dbReference type="NCBI Taxonomy" id="35688"/>
    <lineage>
        <taxon>Eukaryota</taxon>
        <taxon>Rhodophyta</taxon>
        <taxon>Bangiophyceae</taxon>
        <taxon>Porphyridiales</taxon>
        <taxon>Porphyridiaceae</taxon>
        <taxon>Porphyridium</taxon>
    </lineage>
</organism>
<dbReference type="PANTHER" id="PTHR13748:SF62">
    <property type="entry name" value="COBW DOMAIN-CONTAINING PROTEIN"/>
    <property type="match status" value="1"/>
</dbReference>
<proteinExistence type="predicted"/>
<dbReference type="InterPro" id="IPR036627">
    <property type="entry name" value="CobW-likC_sf"/>
</dbReference>
<dbReference type="InterPro" id="IPR051316">
    <property type="entry name" value="Zinc-reg_GTPase_activator"/>
</dbReference>
<dbReference type="PANTHER" id="PTHR13748">
    <property type="entry name" value="COBW-RELATED"/>
    <property type="match status" value="1"/>
</dbReference>
<feature type="domain" description="CobW/HypB/UreG nucleotide-binding" evidence="1">
    <location>
        <begin position="11"/>
        <end position="191"/>
    </location>
</feature>
<keyword evidence="3" id="KW-1185">Reference proteome</keyword>
<dbReference type="Proteomes" id="UP000324585">
    <property type="component" value="Unassembled WGS sequence"/>
</dbReference>
<dbReference type="AlphaFoldDB" id="A0A5J4Z1T5"/>
<dbReference type="OMA" id="EANDQKQ"/>
<comment type="caution">
    <text evidence="2">The sequence shown here is derived from an EMBL/GenBank/DDBJ whole genome shotgun (WGS) entry which is preliminary data.</text>
</comment>
<sequence length="389" mass="42700">MSSIEEPGVVPVTLVSGFLGAGKSTLIRRILTEKHGLRIAVVENEFGQTLGIENSIVTQGVDSTLIPEFVELPNGCLCCTVKDDLVDALARLLAAKQIDHIVIEASGAADPAPVAALFWVDEALEMRLALDGIITVVDASAVKTEGKVDRLEFIKQIALADRVLLNKVDRISDTERELMEDFVQRHNPGVRVQACVQCDVPLHDLLRIRAFEMSVNAVRRDLALTSADSHGPQSHSHGLESHVVLVPANWTFQPRALERALGDLLWGCDDDDVEDNGGSDPLLEANDQKQRRQEIWRIKGVVRVAVATPARAGDAEHEREREPPHWWIVQGVDDTFEVCAPAGNASLSTSQPWELLGSRILFIGRHLRRARLDHTLLQASTALPPCTQP</sequence>
<evidence type="ECO:0000313" key="2">
    <source>
        <dbReference type="EMBL" id="KAA8497811.1"/>
    </source>
</evidence>
<accession>A0A5J4Z1T5</accession>